<dbReference type="EMBL" id="BAAANY010000002">
    <property type="protein sequence ID" value="GAA1659693.1"/>
    <property type="molecule type" value="Genomic_DNA"/>
</dbReference>
<protein>
    <recommendedName>
        <fullName evidence="9">ABC3 transporter permease C-terminal domain-containing protein</fullName>
    </recommendedName>
</protein>
<name>A0ABP4RQD2_9ACTN</name>
<keyword evidence="5 8" id="KW-0472">Membrane</keyword>
<sequence length="1036" mass="106612">MTAAVVGPAYARAAEQSLLVSALRAAPASIVGIRVSSPYLPLRYVTAGSEISIDAHSESPAVVGSEVANAGAVDPLLAKPVGGLEMVAGFTNAKSELVATTVVYRDGACAHLRIVAGTCDIDSGVVISKRSAATTGMHVGSKLDLKGLKTAGSPKSVPVTGLYEPVNPEEPYWLAQPYFDFRLVNLDRETTIQGVDAVFGGEHLLGGLPGELTVVADVAMRVDQVRLDDIDRLLGKYAGVESTMKGSGYAVSEQLQTVVDPVTVGRRLVALSIPLVAAELVLIAWFVLMLVVSDATDVRGPEIALARLRGHRGRSVTAFGLAESLLLVLAAGPVGLLLGLLATELVARGLLASGIHVELRLPVWVVAGLALAGALVAAAIAGRRVLGLSVADLLRRVPARRHGLRAGIADGIVVALAVAALVQLLTDRGRSASPLALVAPAMVAVVMGIGAARLLPLLARWQRITARTRANLVGMLGWTPLERRASGRRSILVVTVAVALLFFSSIAWDTAASDRQARAAAEVGADRVLTVRASSELDLLQAVRKADPTGQYAMAAVQFAVGQSGSVNAVLGVDSSRLAAVARWDRGGLTEPVAAIAQALSKPAPATPLLMHGPELALRVVGDQLKSARPLTLEVSLRDNHGQPVNVPMGALRQGAQTLRAPLPGCAAGCRFDGLQIQRDPLDLLTISGQVQVTGLTDGGSPVTGFAAANGWRTPDSGLSSPHATLSGDSTLTVSFNSDGGEQIYAARADTPSPIPAVLAGTAPPPVPAEAPTDSSTDVLPAPPTAAPDPDSDNSGLSKPGSKVAGPDFSVQTHTYLVAAHADYVPSVSGSVLMADLAYLDRVSNTYGRVSLTDEVWLAPDAPASVLKNLSAAGIETLSETTYAGRLAQLDGQGPTLALRMYLVAAVAALLLAGGAIVVAAYLDGRVRAYEFGVLRLTGVSDQVLRGAARLEQLAPALAGVVAGLVAGGVGAALALPAIPVFSDPPPFPRLVYLPGPAWPLGAAMLAAAVLTVVALLVAVRSERGGTIRRVQEGQQ</sequence>
<feature type="transmembrane region" description="Helical" evidence="8">
    <location>
        <begin position="403"/>
        <end position="425"/>
    </location>
</feature>
<evidence type="ECO:0000256" key="4">
    <source>
        <dbReference type="ARBA" id="ARBA00022989"/>
    </source>
</evidence>
<comment type="subcellular location">
    <subcellularLocation>
        <location evidence="1">Cell membrane</location>
        <topology evidence="1">Multi-pass membrane protein</topology>
    </subcellularLocation>
</comment>
<feature type="transmembrane region" description="Helical" evidence="8">
    <location>
        <begin position="316"/>
        <end position="341"/>
    </location>
</feature>
<keyword evidence="3 8" id="KW-0812">Transmembrane</keyword>
<comment type="similarity">
    <text evidence="6">Belongs to the ABC-4 integral membrane protein family.</text>
</comment>
<dbReference type="Proteomes" id="UP001500618">
    <property type="component" value="Unassembled WGS sequence"/>
</dbReference>
<keyword evidence="2" id="KW-1003">Cell membrane</keyword>
<gene>
    <name evidence="10" type="ORF">GCM10009765_06310</name>
</gene>
<feature type="transmembrane region" description="Helical" evidence="8">
    <location>
        <begin position="268"/>
        <end position="295"/>
    </location>
</feature>
<feature type="transmembrane region" description="Helical" evidence="8">
    <location>
        <begin position="954"/>
        <end position="979"/>
    </location>
</feature>
<proteinExistence type="inferred from homology"/>
<feature type="transmembrane region" description="Helical" evidence="8">
    <location>
        <begin position="901"/>
        <end position="923"/>
    </location>
</feature>
<feature type="region of interest" description="Disordered" evidence="7">
    <location>
        <begin position="756"/>
        <end position="805"/>
    </location>
</feature>
<feature type="transmembrane region" description="Helical" evidence="8">
    <location>
        <begin position="361"/>
        <end position="382"/>
    </location>
</feature>
<evidence type="ECO:0000313" key="11">
    <source>
        <dbReference type="Proteomes" id="UP001500618"/>
    </source>
</evidence>
<evidence type="ECO:0000313" key="10">
    <source>
        <dbReference type="EMBL" id="GAA1659693.1"/>
    </source>
</evidence>
<dbReference type="PANTHER" id="PTHR30572">
    <property type="entry name" value="MEMBRANE COMPONENT OF TRANSPORTER-RELATED"/>
    <property type="match status" value="1"/>
</dbReference>
<feature type="domain" description="ABC3 transporter permease C-terminal" evidence="9">
    <location>
        <begin position="904"/>
        <end position="1021"/>
    </location>
</feature>
<accession>A0ABP4RQD2</accession>
<feature type="transmembrane region" description="Helical" evidence="8">
    <location>
        <begin position="999"/>
        <end position="1020"/>
    </location>
</feature>
<feature type="transmembrane region" description="Helical" evidence="8">
    <location>
        <begin position="437"/>
        <end position="459"/>
    </location>
</feature>
<keyword evidence="4 8" id="KW-1133">Transmembrane helix</keyword>
<dbReference type="InterPro" id="IPR050250">
    <property type="entry name" value="Macrolide_Exporter_MacB"/>
</dbReference>
<organism evidence="10 11">
    <name type="scientific">Fodinicola feengrottensis</name>
    <dbReference type="NCBI Taxonomy" id="435914"/>
    <lineage>
        <taxon>Bacteria</taxon>
        <taxon>Bacillati</taxon>
        <taxon>Actinomycetota</taxon>
        <taxon>Actinomycetes</taxon>
        <taxon>Mycobacteriales</taxon>
        <taxon>Fodinicola</taxon>
    </lineage>
</organism>
<evidence type="ECO:0000256" key="2">
    <source>
        <dbReference type="ARBA" id="ARBA00022475"/>
    </source>
</evidence>
<reference evidence="11" key="1">
    <citation type="journal article" date="2019" name="Int. J. Syst. Evol. Microbiol.">
        <title>The Global Catalogue of Microorganisms (GCM) 10K type strain sequencing project: providing services to taxonomists for standard genome sequencing and annotation.</title>
        <authorList>
            <consortium name="The Broad Institute Genomics Platform"/>
            <consortium name="The Broad Institute Genome Sequencing Center for Infectious Disease"/>
            <person name="Wu L."/>
            <person name="Ma J."/>
        </authorList>
    </citation>
    <scope>NUCLEOTIDE SEQUENCE [LARGE SCALE GENOMIC DNA]</scope>
    <source>
        <strain evidence="11">JCM 14718</strain>
    </source>
</reference>
<evidence type="ECO:0000256" key="1">
    <source>
        <dbReference type="ARBA" id="ARBA00004651"/>
    </source>
</evidence>
<evidence type="ECO:0000256" key="5">
    <source>
        <dbReference type="ARBA" id="ARBA00023136"/>
    </source>
</evidence>
<evidence type="ECO:0000256" key="3">
    <source>
        <dbReference type="ARBA" id="ARBA00022692"/>
    </source>
</evidence>
<keyword evidence="11" id="KW-1185">Reference proteome</keyword>
<evidence type="ECO:0000256" key="6">
    <source>
        <dbReference type="ARBA" id="ARBA00038076"/>
    </source>
</evidence>
<dbReference type="Pfam" id="PF02687">
    <property type="entry name" value="FtsX"/>
    <property type="match status" value="1"/>
</dbReference>
<dbReference type="PANTHER" id="PTHR30572:SF4">
    <property type="entry name" value="ABC TRANSPORTER PERMEASE YTRF"/>
    <property type="match status" value="1"/>
</dbReference>
<evidence type="ECO:0000256" key="7">
    <source>
        <dbReference type="SAM" id="MobiDB-lite"/>
    </source>
</evidence>
<evidence type="ECO:0000256" key="8">
    <source>
        <dbReference type="SAM" id="Phobius"/>
    </source>
</evidence>
<feature type="transmembrane region" description="Helical" evidence="8">
    <location>
        <begin position="491"/>
        <end position="508"/>
    </location>
</feature>
<dbReference type="InterPro" id="IPR003838">
    <property type="entry name" value="ABC3_permease_C"/>
</dbReference>
<comment type="caution">
    <text evidence="10">The sequence shown here is derived from an EMBL/GenBank/DDBJ whole genome shotgun (WGS) entry which is preliminary data.</text>
</comment>
<evidence type="ECO:0000259" key="9">
    <source>
        <dbReference type="Pfam" id="PF02687"/>
    </source>
</evidence>